<dbReference type="AlphaFoldDB" id="A0A5C4NJ64"/>
<name>A0A5C4NJ64_9RHOB</name>
<evidence type="ECO:0000313" key="1">
    <source>
        <dbReference type="EMBL" id="TNC74821.1"/>
    </source>
</evidence>
<reference evidence="1 2" key="1">
    <citation type="submission" date="2019-06" db="EMBL/GenBank/DDBJ databases">
        <authorList>
            <person name="Jiang L."/>
        </authorList>
    </citation>
    <scope>NUCLEOTIDE SEQUENCE [LARGE SCALE GENOMIC DNA]</scope>
    <source>
        <strain evidence="1 2">YIM 48858</strain>
    </source>
</reference>
<keyword evidence="2" id="KW-1185">Reference proteome</keyword>
<dbReference type="InterPro" id="IPR009267">
    <property type="entry name" value="NTP_transf_6"/>
</dbReference>
<sequence length="200" mass="22585">MSHLRYATVSAEAQRDALLAIVAASPTLMRGFRIARDLDLPDWWIVSGALCNQVWNHLTSRPEMTGVKDIDLFYFDLDTSWEAEDAVVARAARAFPPVPPVEPRNQARVPLWYEVRFGHPYPPLRSARDAIDRFASRTHAVGLRLRPDDGWDLHAPFGLGDLFAFRLTPNPVLPNRATHEAKAARQTAIWPELDVSPWPT</sequence>
<keyword evidence="1" id="KW-0808">Transferase</keyword>
<dbReference type="PANTHER" id="PTHR39166">
    <property type="entry name" value="BLL1166 PROTEIN"/>
    <property type="match status" value="1"/>
</dbReference>
<protein>
    <submittedName>
        <fullName evidence="1">Nucleotidyltransferase family protein</fullName>
    </submittedName>
</protein>
<dbReference type="Pfam" id="PF06042">
    <property type="entry name" value="NTP_transf_6"/>
    <property type="match status" value="1"/>
</dbReference>
<dbReference type="EMBL" id="VDFV01000001">
    <property type="protein sequence ID" value="TNC74821.1"/>
    <property type="molecule type" value="Genomic_DNA"/>
</dbReference>
<dbReference type="PANTHER" id="PTHR39166:SF1">
    <property type="entry name" value="BLL1166 PROTEIN"/>
    <property type="match status" value="1"/>
</dbReference>
<proteinExistence type="predicted"/>
<organism evidence="1 2">
    <name type="scientific">Rubellimicrobium roseum</name>
    <dbReference type="NCBI Taxonomy" id="687525"/>
    <lineage>
        <taxon>Bacteria</taxon>
        <taxon>Pseudomonadati</taxon>
        <taxon>Pseudomonadota</taxon>
        <taxon>Alphaproteobacteria</taxon>
        <taxon>Rhodobacterales</taxon>
        <taxon>Roseobacteraceae</taxon>
        <taxon>Rubellimicrobium</taxon>
    </lineage>
</organism>
<dbReference type="GO" id="GO:0016740">
    <property type="term" value="F:transferase activity"/>
    <property type="evidence" value="ECO:0007669"/>
    <property type="project" value="UniProtKB-KW"/>
</dbReference>
<dbReference type="Proteomes" id="UP000305709">
    <property type="component" value="Unassembled WGS sequence"/>
</dbReference>
<gene>
    <name evidence="1" type="ORF">FHG71_01430</name>
</gene>
<accession>A0A5C4NJ64</accession>
<dbReference type="OrthoDB" id="9805247at2"/>
<dbReference type="RefSeq" id="WP_139079815.1">
    <property type="nucleotide sequence ID" value="NZ_VDFV01000001.1"/>
</dbReference>
<comment type="caution">
    <text evidence="1">The sequence shown here is derived from an EMBL/GenBank/DDBJ whole genome shotgun (WGS) entry which is preliminary data.</text>
</comment>
<evidence type="ECO:0000313" key="2">
    <source>
        <dbReference type="Proteomes" id="UP000305709"/>
    </source>
</evidence>